<comment type="cofactor">
    <cofactor evidence="2">
        <name>Zn(2+)</name>
        <dbReference type="ChEBI" id="CHEBI:29105"/>
    </cofactor>
</comment>
<comment type="catalytic activity">
    <reaction evidence="1">
        <text>[E2 ubiquitin-conjugating enzyme]-S-ubiquitinyl-L-cysteine + [acceptor protein]-L-lysine = [E2 ubiquitin-conjugating enzyme]-L-cysteine + [acceptor protein]-N(6)-ubiquitinyl-L-lysine.</text>
        <dbReference type="EC" id="2.3.2.31"/>
    </reaction>
</comment>
<dbReference type="Gene3D" id="1.20.120.1750">
    <property type="match status" value="1"/>
</dbReference>
<evidence type="ECO:0000256" key="2">
    <source>
        <dbReference type="ARBA" id="ARBA00001947"/>
    </source>
</evidence>
<keyword evidence="13" id="KW-1185">Reference proteome</keyword>
<evidence type="ECO:0000313" key="12">
    <source>
        <dbReference type="EMBL" id="KAL1200344.1"/>
    </source>
</evidence>
<keyword evidence="7" id="KW-0677">Repeat</keyword>
<evidence type="ECO:0000256" key="7">
    <source>
        <dbReference type="ARBA" id="ARBA00022737"/>
    </source>
</evidence>
<evidence type="ECO:0000256" key="8">
    <source>
        <dbReference type="ARBA" id="ARBA00022771"/>
    </source>
</evidence>
<evidence type="ECO:0000256" key="6">
    <source>
        <dbReference type="ARBA" id="ARBA00022723"/>
    </source>
</evidence>
<dbReference type="Pfam" id="PF01485">
    <property type="entry name" value="IBR"/>
    <property type="match status" value="1"/>
</dbReference>
<gene>
    <name evidence="12" type="ORF">V5N11_034087</name>
</gene>
<keyword evidence="5" id="KW-0808">Transferase</keyword>
<protein>
    <recommendedName>
        <fullName evidence="4">RBR-type E3 ubiquitin transferase</fullName>
        <ecNumber evidence="4">2.3.2.31</ecNumber>
    </recommendedName>
</protein>
<evidence type="ECO:0000256" key="3">
    <source>
        <dbReference type="ARBA" id="ARBA00004906"/>
    </source>
</evidence>
<evidence type="ECO:0000256" key="1">
    <source>
        <dbReference type="ARBA" id="ARBA00001798"/>
    </source>
</evidence>
<dbReference type="SUPFAM" id="SSF57850">
    <property type="entry name" value="RING/U-box"/>
    <property type="match status" value="2"/>
</dbReference>
<dbReference type="InterPro" id="IPR013083">
    <property type="entry name" value="Znf_RING/FYVE/PHD"/>
</dbReference>
<keyword evidence="6" id="KW-0479">Metal-binding</keyword>
<dbReference type="InterPro" id="IPR002867">
    <property type="entry name" value="IBR_dom"/>
</dbReference>
<proteinExistence type="predicted"/>
<feature type="domain" description="RING-type" evidence="11">
    <location>
        <begin position="114"/>
        <end position="330"/>
    </location>
</feature>
<organism evidence="12 13">
    <name type="scientific">Cardamine amara subsp. amara</name>
    <dbReference type="NCBI Taxonomy" id="228776"/>
    <lineage>
        <taxon>Eukaryota</taxon>
        <taxon>Viridiplantae</taxon>
        <taxon>Streptophyta</taxon>
        <taxon>Embryophyta</taxon>
        <taxon>Tracheophyta</taxon>
        <taxon>Spermatophyta</taxon>
        <taxon>Magnoliopsida</taxon>
        <taxon>eudicotyledons</taxon>
        <taxon>Gunneridae</taxon>
        <taxon>Pentapetalae</taxon>
        <taxon>rosids</taxon>
        <taxon>malvids</taxon>
        <taxon>Brassicales</taxon>
        <taxon>Brassicaceae</taxon>
        <taxon>Cardamineae</taxon>
        <taxon>Cardamine</taxon>
    </lineage>
</organism>
<dbReference type="EMBL" id="JBANAX010000623">
    <property type="protein sequence ID" value="KAL1200344.1"/>
    <property type="molecule type" value="Genomic_DNA"/>
</dbReference>
<accession>A0ABD1A0R0</accession>
<dbReference type="InterPro" id="IPR031127">
    <property type="entry name" value="E3_UB_ligase_RBR"/>
</dbReference>
<sequence length="520" mass="59279">MDHSEVNKRLDKLAIGSVQSNDVDVIEEDDQTEDTPVQRSYATILTEEDIQVRMESDIQRLSDRTSLSIAEATLLLSHYSWDFKESKNKWRDDAKSVRECVGLLELDSPSDDKEAFVCGVCIKSQPPENIASVSCGHRICTYCWTSHINKIINEKPAAQWFIWLKCPASCSASIGRDMIESFASDEEKSKYYQYLLRSYVDHRETMKWYPAGGSCCAIDLTPYSGNSDVSCLHLLRFCWNCREEAHSPLDCKTAAKWLAINASGNQNPNWVFENTVPCPQCKRRIEENQNCSLKMKCLPCNYDFCWHCHGDWTEHGEGTGGDLYTCKSDAASSDQLWNMAESAAARYREYYGNWDSYESLINIAKAKLQKLDTDIQTLSNTQLENVSQLKFILEAELQIIECTRVLKWTSAYGYYLREDDKLEKLNFLTQTQVDAMILLDKLEDCLKTLPLFVNPKRLPENNFKDFRNTLTDLTSITRKHYEELVKDLENGLAHVVSAASIRSQIAYNGEASGSGSNHDD</sequence>
<evidence type="ECO:0000313" key="13">
    <source>
        <dbReference type="Proteomes" id="UP001558713"/>
    </source>
</evidence>
<dbReference type="AlphaFoldDB" id="A0ABD1A0R0"/>
<dbReference type="SMART" id="SM00647">
    <property type="entry name" value="IBR"/>
    <property type="match status" value="2"/>
</dbReference>
<dbReference type="PANTHER" id="PTHR11685">
    <property type="entry name" value="RBR FAMILY RING FINGER AND IBR DOMAIN-CONTAINING"/>
    <property type="match status" value="1"/>
</dbReference>
<dbReference type="Proteomes" id="UP001558713">
    <property type="component" value="Unassembled WGS sequence"/>
</dbReference>
<dbReference type="PROSITE" id="PS51873">
    <property type="entry name" value="TRIAD"/>
    <property type="match status" value="1"/>
</dbReference>
<dbReference type="CDD" id="cd20346">
    <property type="entry name" value="BRcat_RBR_ANKIB1"/>
    <property type="match status" value="1"/>
</dbReference>
<name>A0ABD1A0R0_CARAN</name>
<comment type="pathway">
    <text evidence="3">Protein modification; protein ubiquitination.</text>
</comment>
<evidence type="ECO:0000256" key="5">
    <source>
        <dbReference type="ARBA" id="ARBA00022679"/>
    </source>
</evidence>
<evidence type="ECO:0000256" key="9">
    <source>
        <dbReference type="ARBA" id="ARBA00022786"/>
    </source>
</evidence>
<dbReference type="GO" id="GO:0008270">
    <property type="term" value="F:zinc ion binding"/>
    <property type="evidence" value="ECO:0007669"/>
    <property type="project" value="UniProtKB-KW"/>
</dbReference>
<dbReference type="Gene3D" id="3.30.40.10">
    <property type="entry name" value="Zinc/RING finger domain, C3HC4 (zinc finger)"/>
    <property type="match status" value="1"/>
</dbReference>
<evidence type="ECO:0000259" key="11">
    <source>
        <dbReference type="PROSITE" id="PS51873"/>
    </source>
</evidence>
<evidence type="ECO:0000256" key="4">
    <source>
        <dbReference type="ARBA" id="ARBA00012251"/>
    </source>
</evidence>
<comment type="caution">
    <text evidence="12">The sequence shown here is derived from an EMBL/GenBank/DDBJ whole genome shotgun (WGS) entry which is preliminary data.</text>
</comment>
<keyword evidence="10" id="KW-0862">Zinc</keyword>
<dbReference type="Pfam" id="PF22191">
    <property type="entry name" value="IBR_1"/>
    <property type="match status" value="1"/>
</dbReference>
<keyword evidence="8" id="KW-0863">Zinc-finger</keyword>
<evidence type="ECO:0000256" key="10">
    <source>
        <dbReference type="ARBA" id="ARBA00022833"/>
    </source>
</evidence>
<reference evidence="12 13" key="1">
    <citation type="submission" date="2024-04" db="EMBL/GenBank/DDBJ databases">
        <title>Genome assembly C_amara_ONT_v2.</title>
        <authorList>
            <person name="Yant L."/>
            <person name="Moore C."/>
            <person name="Slenker M."/>
        </authorList>
    </citation>
    <scope>NUCLEOTIDE SEQUENCE [LARGE SCALE GENOMIC DNA]</scope>
    <source>
        <tissue evidence="12">Leaf</tissue>
    </source>
</reference>
<keyword evidence="9" id="KW-0833">Ubl conjugation pathway</keyword>
<dbReference type="EC" id="2.3.2.31" evidence="4"/>
<dbReference type="GO" id="GO:0061630">
    <property type="term" value="F:ubiquitin protein ligase activity"/>
    <property type="evidence" value="ECO:0007669"/>
    <property type="project" value="UniProtKB-EC"/>
</dbReference>
<dbReference type="InterPro" id="IPR044066">
    <property type="entry name" value="TRIAD_supradom"/>
</dbReference>